<protein>
    <submittedName>
        <fullName evidence="3">DUF2061 domain-containing protein</fullName>
    </submittedName>
</protein>
<sequence>MAKTATFAATHFTVAFAVGYTLTGDVAVSSALALVEPACNTVAYYFHEKAWLRFGHRPDAAGTASASHHGWHHV</sequence>
<dbReference type="EMBL" id="CP064781">
    <property type="protein sequence ID" value="QRJ62970.1"/>
    <property type="molecule type" value="Genomic_DNA"/>
</dbReference>
<reference evidence="3" key="1">
    <citation type="submission" date="2020-11" db="EMBL/GenBank/DDBJ databases">
        <title>Azospira restricta DSM 18626 genome sequence.</title>
        <authorList>
            <person name="Moe W.M."/>
        </authorList>
    </citation>
    <scope>NUCLEOTIDE SEQUENCE</scope>
    <source>
        <strain evidence="3">DSM 18626</strain>
    </source>
</reference>
<keyword evidence="1" id="KW-0732">Signal</keyword>
<keyword evidence="4" id="KW-1185">Reference proteome</keyword>
<feature type="chain" id="PRO_5036925711" evidence="1">
    <location>
        <begin position="18"/>
        <end position="74"/>
    </location>
</feature>
<feature type="domain" description="DUF2061" evidence="2">
    <location>
        <begin position="1"/>
        <end position="51"/>
    </location>
</feature>
<name>A0A974PX17_9RHOO</name>
<feature type="signal peptide" evidence="1">
    <location>
        <begin position="1"/>
        <end position="17"/>
    </location>
</feature>
<proteinExistence type="predicted"/>
<evidence type="ECO:0000259" key="2">
    <source>
        <dbReference type="Pfam" id="PF09834"/>
    </source>
</evidence>
<evidence type="ECO:0000313" key="3">
    <source>
        <dbReference type="EMBL" id="QRJ62970.1"/>
    </source>
</evidence>
<organism evidence="3 4">
    <name type="scientific">Azospira restricta</name>
    <dbReference type="NCBI Taxonomy" id="404405"/>
    <lineage>
        <taxon>Bacteria</taxon>
        <taxon>Pseudomonadati</taxon>
        <taxon>Pseudomonadota</taxon>
        <taxon>Betaproteobacteria</taxon>
        <taxon>Rhodocyclales</taxon>
        <taxon>Rhodocyclaceae</taxon>
        <taxon>Azospira</taxon>
    </lineage>
</organism>
<dbReference type="Proteomes" id="UP000663444">
    <property type="component" value="Chromosome"/>
</dbReference>
<dbReference type="RefSeq" id="WP_203386495.1">
    <property type="nucleotide sequence ID" value="NZ_CP064781.1"/>
</dbReference>
<dbReference type="InterPro" id="IPR018638">
    <property type="entry name" value="DUF2061_membrane"/>
</dbReference>
<accession>A0A974PX17</accession>
<evidence type="ECO:0000256" key="1">
    <source>
        <dbReference type="SAM" id="SignalP"/>
    </source>
</evidence>
<evidence type="ECO:0000313" key="4">
    <source>
        <dbReference type="Proteomes" id="UP000663444"/>
    </source>
</evidence>
<dbReference type="KEGG" id="ares:IWH25_14580"/>
<dbReference type="Pfam" id="PF09834">
    <property type="entry name" value="DUF2061"/>
    <property type="match status" value="1"/>
</dbReference>
<dbReference type="AlphaFoldDB" id="A0A974PX17"/>
<gene>
    <name evidence="3" type="ORF">IWH25_14580</name>
</gene>